<evidence type="ECO:0000256" key="1">
    <source>
        <dbReference type="ARBA" id="ARBA00022737"/>
    </source>
</evidence>
<evidence type="ECO:0000256" key="4">
    <source>
        <dbReference type="SAM" id="MobiDB-lite"/>
    </source>
</evidence>
<dbReference type="SUPFAM" id="SSF48403">
    <property type="entry name" value="Ankyrin repeat"/>
    <property type="match status" value="1"/>
</dbReference>
<dbReference type="AlphaFoldDB" id="A0AAU9IZI5"/>
<keyword evidence="1" id="KW-0677">Repeat</keyword>
<feature type="repeat" description="ANK" evidence="3">
    <location>
        <begin position="332"/>
        <end position="364"/>
    </location>
</feature>
<feature type="region of interest" description="Disordered" evidence="4">
    <location>
        <begin position="153"/>
        <end position="187"/>
    </location>
</feature>
<organism evidence="5 6">
    <name type="scientific">Blepharisma stoltei</name>
    <dbReference type="NCBI Taxonomy" id="1481888"/>
    <lineage>
        <taxon>Eukaryota</taxon>
        <taxon>Sar</taxon>
        <taxon>Alveolata</taxon>
        <taxon>Ciliophora</taxon>
        <taxon>Postciliodesmatophora</taxon>
        <taxon>Heterotrichea</taxon>
        <taxon>Heterotrichida</taxon>
        <taxon>Blepharismidae</taxon>
        <taxon>Blepharisma</taxon>
    </lineage>
</organism>
<accession>A0AAU9IZI5</accession>
<dbReference type="PANTHER" id="PTHR24171">
    <property type="entry name" value="ANKYRIN REPEAT DOMAIN-CONTAINING PROTEIN 39-RELATED"/>
    <property type="match status" value="1"/>
</dbReference>
<dbReference type="InterPro" id="IPR002110">
    <property type="entry name" value="Ankyrin_rpt"/>
</dbReference>
<dbReference type="Proteomes" id="UP001162131">
    <property type="component" value="Unassembled WGS sequence"/>
</dbReference>
<evidence type="ECO:0000313" key="5">
    <source>
        <dbReference type="EMBL" id="CAG9319430.1"/>
    </source>
</evidence>
<feature type="repeat" description="ANK" evidence="3">
    <location>
        <begin position="365"/>
        <end position="397"/>
    </location>
</feature>
<protein>
    <submittedName>
        <fullName evidence="5">Uncharacterized protein</fullName>
    </submittedName>
</protein>
<dbReference type="PROSITE" id="PS50088">
    <property type="entry name" value="ANK_REPEAT"/>
    <property type="match status" value="2"/>
</dbReference>
<feature type="compositionally biased region" description="Basic and acidic residues" evidence="4">
    <location>
        <begin position="165"/>
        <end position="176"/>
    </location>
</feature>
<reference evidence="5" key="1">
    <citation type="submission" date="2021-09" db="EMBL/GenBank/DDBJ databases">
        <authorList>
            <consortium name="AG Swart"/>
            <person name="Singh M."/>
            <person name="Singh A."/>
            <person name="Seah K."/>
            <person name="Emmerich C."/>
        </authorList>
    </citation>
    <scope>NUCLEOTIDE SEQUENCE</scope>
    <source>
        <strain evidence="5">ATCC30299</strain>
    </source>
</reference>
<proteinExistence type="predicted"/>
<dbReference type="SMART" id="SM00248">
    <property type="entry name" value="ANK"/>
    <property type="match status" value="2"/>
</dbReference>
<keyword evidence="2 3" id="KW-0040">ANK repeat</keyword>
<dbReference type="Gene3D" id="1.25.40.20">
    <property type="entry name" value="Ankyrin repeat-containing domain"/>
    <property type="match status" value="1"/>
</dbReference>
<gene>
    <name evidence="5" type="ORF">BSTOLATCC_MIC23987</name>
</gene>
<evidence type="ECO:0000256" key="3">
    <source>
        <dbReference type="PROSITE-ProRule" id="PRU00023"/>
    </source>
</evidence>
<keyword evidence="6" id="KW-1185">Reference proteome</keyword>
<sequence length="494" mass="56138">MKILASYIWWLINIKLKILAEKYWKMDILRKDLAREFEISDLNKANSYSADPDLDLISQCTQKLLASLSSMKLSSSELCEKSVAQPILKSKLSRLKKAVRLSISTSQAENEETCTEVQETKDQYQDPMKWADQIHESSTFFITKNYYSSSKIAENTNKKARKPKEKKENTKKDSKPRVSTFKSRSDKHIKIKSPQINIIRSEKQIRPQSTRALQNSSGFTLNLSKITPAKSPNQSQINSYSERTFFTGSSLSKSHTDPQLPMKRLNSSFAPSERSARAKPAPIRSPSPIKFKNFSDDKFQTFINLTKKNDFQGVKSISHQLSIQIINKKDEKGNTALYLAALNGCLLLVYHLWQIGAKLNVKCENKNTELHAAFIGDNADLIYFLIEKGSNLLVINDDSMTPIDCASPRILERLGFDASAKRKGRKLVPTIAMHRLKCGKYSHMPKKVSYDIEPAYFPILDDSPKGPEIPVNKFGYWGPLYKCEKQAIDYKGNL</sequence>
<feature type="region of interest" description="Disordered" evidence="4">
    <location>
        <begin position="250"/>
        <end position="287"/>
    </location>
</feature>
<name>A0AAU9IZI5_9CILI</name>
<evidence type="ECO:0000256" key="2">
    <source>
        <dbReference type="ARBA" id="ARBA00023043"/>
    </source>
</evidence>
<evidence type="ECO:0000313" key="6">
    <source>
        <dbReference type="Proteomes" id="UP001162131"/>
    </source>
</evidence>
<dbReference type="InterPro" id="IPR036770">
    <property type="entry name" value="Ankyrin_rpt-contain_sf"/>
</dbReference>
<dbReference type="EMBL" id="CAJZBQ010000023">
    <property type="protein sequence ID" value="CAG9319430.1"/>
    <property type="molecule type" value="Genomic_DNA"/>
</dbReference>
<comment type="caution">
    <text evidence="5">The sequence shown here is derived from an EMBL/GenBank/DDBJ whole genome shotgun (WGS) entry which is preliminary data.</text>
</comment>